<feature type="transmembrane region" description="Helical" evidence="2">
    <location>
        <begin position="53"/>
        <end position="76"/>
    </location>
</feature>
<name>A0A8J3SU05_9ACTN</name>
<dbReference type="InterPro" id="IPR021401">
    <property type="entry name" value="DUF3040"/>
</dbReference>
<organism evidence="3 4">
    <name type="scientific">Planobispora takensis</name>
    <dbReference type="NCBI Taxonomy" id="1367882"/>
    <lineage>
        <taxon>Bacteria</taxon>
        <taxon>Bacillati</taxon>
        <taxon>Actinomycetota</taxon>
        <taxon>Actinomycetes</taxon>
        <taxon>Streptosporangiales</taxon>
        <taxon>Streptosporangiaceae</taxon>
        <taxon>Planobispora</taxon>
    </lineage>
</organism>
<dbReference type="AlphaFoldDB" id="A0A8J3SU05"/>
<comment type="caution">
    <text evidence="3">The sequence shown here is derived from an EMBL/GenBank/DDBJ whole genome shotgun (WGS) entry which is preliminary data.</text>
</comment>
<dbReference type="EMBL" id="BOOK01000002">
    <property type="protein sequence ID" value="GIH98364.1"/>
    <property type="molecule type" value="Genomic_DNA"/>
</dbReference>
<evidence type="ECO:0000256" key="2">
    <source>
        <dbReference type="SAM" id="Phobius"/>
    </source>
</evidence>
<dbReference type="Proteomes" id="UP000634476">
    <property type="component" value="Unassembled WGS sequence"/>
</dbReference>
<keyword evidence="2" id="KW-1133">Transmembrane helix</keyword>
<gene>
    <name evidence="3" type="ORF">Pta02_03730</name>
</gene>
<sequence>MGLSRREAQILAEIEWMLQHQDRAFARRIDLLNAARPEQDGRRFACRLSRKEIIWVIVATLAAALVPAFLTLALSASACGPQPSRPSAPPMAAATPVPSPWTSCPP</sequence>
<feature type="region of interest" description="Disordered" evidence="1">
    <location>
        <begin position="78"/>
        <end position="106"/>
    </location>
</feature>
<feature type="compositionally biased region" description="Pro residues" evidence="1">
    <location>
        <begin position="97"/>
        <end position="106"/>
    </location>
</feature>
<dbReference type="Pfam" id="PF11239">
    <property type="entry name" value="DUF3040"/>
    <property type="match status" value="1"/>
</dbReference>
<evidence type="ECO:0008006" key="5">
    <source>
        <dbReference type="Google" id="ProtNLM"/>
    </source>
</evidence>
<dbReference type="RefSeq" id="WP_203872869.1">
    <property type="nucleotide sequence ID" value="NZ_BOOK01000002.1"/>
</dbReference>
<evidence type="ECO:0000313" key="4">
    <source>
        <dbReference type="Proteomes" id="UP000634476"/>
    </source>
</evidence>
<keyword evidence="2" id="KW-0472">Membrane</keyword>
<accession>A0A8J3SU05</accession>
<keyword evidence="2" id="KW-0812">Transmembrane</keyword>
<evidence type="ECO:0000256" key="1">
    <source>
        <dbReference type="SAM" id="MobiDB-lite"/>
    </source>
</evidence>
<reference evidence="3" key="1">
    <citation type="submission" date="2021-01" db="EMBL/GenBank/DDBJ databases">
        <title>Whole genome shotgun sequence of Planobispora takensis NBRC 109077.</title>
        <authorList>
            <person name="Komaki H."/>
            <person name="Tamura T."/>
        </authorList>
    </citation>
    <scope>NUCLEOTIDE SEQUENCE</scope>
    <source>
        <strain evidence="3">NBRC 109077</strain>
    </source>
</reference>
<evidence type="ECO:0000313" key="3">
    <source>
        <dbReference type="EMBL" id="GIH98364.1"/>
    </source>
</evidence>
<protein>
    <recommendedName>
        <fullName evidence="5">DUF3040 domain-containing protein</fullName>
    </recommendedName>
</protein>
<keyword evidence="4" id="KW-1185">Reference proteome</keyword>
<proteinExistence type="predicted"/>